<evidence type="ECO:0000313" key="3">
    <source>
        <dbReference type="Proteomes" id="UP000008044"/>
    </source>
</evidence>
<dbReference type="Proteomes" id="UP000008044">
    <property type="component" value="Chromosome"/>
</dbReference>
<dbReference type="KEGG" id="pec:W5S_1650"/>
<dbReference type="SUPFAM" id="SSF143081">
    <property type="entry name" value="BB1717-like"/>
    <property type="match status" value="1"/>
</dbReference>
<reference evidence="2 3" key="1">
    <citation type="journal article" date="2012" name="J. Bacteriol.">
        <title>Genome sequence of Pectobacterium sp. strain SCC3193.</title>
        <authorList>
            <person name="Koskinen J.P."/>
            <person name="Laine P."/>
            <person name="Niemi O."/>
            <person name="Nykyri J."/>
            <person name="Harjunpaa H."/>
            <person name="Auvinen P."/>
            <person name="Paulin L."/>
            <person name="Pirhonen M."/>
            <person name="Palva T."/>
            <person name="Holm L."/>
        </authorList>
    </citation>
    <scope>NUCLEOTIDE SEQUENCE [LARGE SCALE GENOMIC DNA]</scope>
    <source>
        <strain evidence="2 3">SCC3193</strain>
    </source>
</reference>
<accession>A0A0H3I100</accession>
<dbReference type="EMBL" id="CP003415">
    <property type="protein sequence ID" value="AFI89742.1"/>
    <property type="molecule type" value="Genomic_DNA"/>
</dbReference>
<dbReference type="STRING" id="1905730.W5S_1650"/>
<organism evidence="2 3">
    <name type="scientific">Pectobacterium parmentieri</name>
    <dbReference type="NCBI Taxonomy" id="1905730"/>
    <lineage>
        <taxon>Bacteria</taxon>
        <taxon>Pseudomonadati</taxon>
        <taxon>Pseudomonadota</taxon>
        <taxon>Gammaproteobacteria</taxon>
        <taxon>Enterobacterales</taxon>
        <taxon>Pectobacteriaceae</taxon>
        <taxon>Pectobacterium</taxon>
    </lineage>
</organism>
<sequence>MASSESTPFERGDEAEGFLIITAADKGLVDIDERRPLSLVPEAAREWMRQDVSGKEAEKIATDGAVSTGIQ</sequence>
<dbReference type="eggNOG" id="COG2135">
    <property type="taxonomic scope" value="Bacteria"/>
</dbReference>
<dbReference type="Gene3D" id="3.90.1680.10">
    <property type="entry name" value="SOS response associated peptidase-like"/>
    <property type="match status" value="1"/>
</dbReference>
<evidence type="ECO:0000256" key="1">
    <source>
        <dbReference type="SAM" id="MobiDB-lite"/>
    </source>
</evidence>
<dbReference type="AlphaFoldDB" id="A0A0H3I100"/>
<gene>
    <name evidence="2" type="ordered locus">W5S_1650</name>
</gene>
<name>A0A0H3I100_PECPM</name>
<dbReference type="InterPro" id="IPR036590">
    <property type="entry name" value="SRAP-like"/>
</dbReference>
<dbReference type="PATRIC" id="fig|1166016.3.peg.1663"/>
<feature type="region of interest" description="Disordered" evidence="1">
    <location>
        <begin position="50"/>
        <end position="71"/>
    </location>
</feature>
<protein>
    <submittedName>
        <fullName evidence="2">Uncharacterized protein</fullName>
    </submittedName>
</protein>
<evidence type="ECO:0000313" key="2">
    <source>
        <dbReference type="EMBL" id="AFI89742.1"/>
    </source>
</evidence>
<feature type="compositionally biased region" description="Basic and acidic residues" evidence="1">
    <location>
        <begin position="50"/>
        <end position="61"/>
    </location>
</feature>
<proteinExistence type="predicted"/>
<dbReference type="HOGENOM" id="CLU_2736438_0_0_6"/>